<accession>A0A2P2JJ78</accession>
<evidence type="ECO:0000313" key="1">
    <source>
        <dbReference type="EMBL" id="MBW93485.1"/>
    </source>
</evidence>
<proteinExistence type="predicted"/>
<name>A0A2P2JJ78_RHIMU</name>
<dbReference type="AlphaFoldDB" id="A0A2P2JJ78"/>
<protein>
    <submittedName>
        <fullName evidence="1">Uncharacterized protein</fullName>
    </submittedName>
</protein>
<dbReference type="EMBL" id="GGEC01013002">
    <property type="protein sequence ID" value="MBW93485.1"/>
    <property type="molecule type" value="Transcribed_RNA"/>
</dbReference>
<sequence length="91" mass="10663">MLVPVLHSFHIGCVHVPYRFSHLAYNSIAPIRSLQVRLCHYRFNHNIPKLLRQRRIHPGTHVHCKMHQICFLIGMFFVLSSVEELAPYVSC</sequence>
<organism evidence="1">
    <name type="scientific">Rhizophora mucronata</name>
    <name type="common">Asiatic mangrove</name>
    <dbReference type="NCBI Taxonomy" id="61149"/>
    <lineage>
        <taxon>Eukaryota</taxon>
        <taxon>Viridiplantae</taxon>
        <taxon>Streptophyta</taxon>
        <taxon>Embryophyta</taxon>
        <taxon>Tracheophyta</taxon>
        <taxon>Spermatophyta</taxon>
        <taxon>Magnoliopsida</taxon>
        <taxon>eudicotyledons</taxon>
        <taxon>Gunneridae</taxon>
        <taxon>Pentapetalae</taxon>
        <taxon>rosids</taxon>
        <taxon>fabids</taxon>
        <taxon>Malpighiales</taxon>
        <taxon>Rhizophoraceae</taxon>
        <taxon>Rhizophora</taxon>
    </lineage>
</organism>
<reference evidence="1" key="1">
    <citation type="submission" date="2018-02" db="EMBL/GenBank/DDBJ databases">
        <title>Rhizophora mucronata_Transcriptome.</title>
        <authorList>
            <person name="Meera S.P."/>
            <person name="Sreeshan A."/>
            <person name="Augustine A."/>
        </authorList>
    </citation>
    <scope>NUCLEOTIDE SEQUENCE</scope>
    <source>
        <tissue evidence="1">Leaf</tissue>
    </source>
</reference>